<organism evidence="1 2">
    <name type="scientific">Alkalibaculum sporogenes</name>
    <dbReference type="NCBI Taxonomy" id="2655001"/>
    <lineage>
        <taxon>Bacteria</taxon>
        <taxon>Bacillati</taxon>
        <taxon>Bacillota</taxon>
        <taxon>Clostridia</taxon>
        <taxon>Eubacteriales</taxon>
        <taxon>Eubacteriaceae</taxon>
        <taxon>Alkalibaculum</taxon>
    </lineage>
</organism>
<proteinExistence type="predicted"/>
<dbReference type="RefSeq" id="WP_152806600.1">
    <property type="nucleotide sequence ID" value="NZ_WHNX01000043.1"/>
</dbReference>
<name>A0A6A7KCS6_9FIRM</name>
<evidence type="ECO:0000313" key="2">
    <source>
        <dbReference type="Proteomes" id="UP000440004"/>
    </source>
</evidence>
<evidence type="ECO:0008006" key="3">
    <source>
        <dbReference type="Google" id="ProtNLM"/>
    </source>
</evidence>
<evidence type="ECO:0000313" key="1">
    <source>
        <dbReference type="EMBL" id="MPW27155.1"/>
    </source>
</evidence>
<sequence length="140" mass="15751">MLKDEIQKYVGHWPAVDESEPYYIYNCAEAMLLACNDYYRLNIDTSTKKAISVFGGGFFCGKTCGLLSGGLASIGVMCTKDIPYANKEVIEKVQKWVKAFENEFGDTNCEIVAKDDQDRCKKLARRAAELFESIFCNTDI</sequence>
<dbReference type="Proteomes" id="UP000440004">
    <property type="component" value="Unassembled WGS sequence"/>
</dbReference>
<dbReference type="Pfam" id="PF09719">
    <property type="entry name" value="C_GCAxxG_C_C"/>
    <property type="match status" value="1"/>
</dbReference>
<keyword evidence="2" id="KW-1185">Reference proteome</keyword>
<protein>
    <recommendedName>
        <fullName evidence="3">C_GCAxxG_C_C family protein</fullName>
    </recommendedName>
</protein>
<dbReference type="EMBL" id="WHNX01000043">
    <property type="protein sequence ID" value="MPW27155.1"/>
    <property type="molecule type" value="Genomic_DNA"/>
</dbReference>
<reference evidence="1 2" key="1">
    <citation type="submission" date="2019-10" db="EMBL/GenBank/DDBJ databases">
        <title>Alkalibaculum tamaniensis sp.nov., a new alkaliphilic acetogen, isolated on methoxylated aromatics from a mud volcano.</title>
        <authorList>
            <person name="Khomyakova M.A."/>
            <person name="Merkel A.Y."/>
            <person name="Bonch-Osmolovskaya E.A."/>
            <person name="Slobodkin A.I."/>
        </authorList>
    </citation>
    <scope>NUCLEOTIDE SEQUENCE [LARGE SCALE GENOMIC DNA]</scope>
    <source>
        <strain evidence="1 2">M08DMB</strain>
    </source>
</reference>
<dbReference type="AlphaFoldDB" id="A0A6A7KCS6"/>
<accession>A0A6A7KCS6</accession>
<dbReference type="NCBIfam" id="TIGR01909">
    <property type="entry name" value="C_GCAxxG_C_C"/>
    <property type="match status" value="1"/>
</dbReference>
<comment type="caution">
    <text evidence="1">The sequence shown here is derived from an EMBL/GenBank/DDBJ whole genome shotgun (WGS) entry which is preliminary data.</text>
</comment>
<dbReference type="InterPro" id="IPR010181">
    <property type="entry name" value="CGCAxxGCC_motif"/>
</dbReference>
<gene>
    <name evidence="1" type="ORF">GC105_15360</name>
</gene>